<accession>A0A0E9N9C5</accession>
<feature type="domain" description="DSBA-like thioredoxin" evidence="2">
    <location>
        <begin position="9"/>
        <end position="207"/>
    </location>
</feature>
<dbReference type="STRING" id="698492.A0A0E9N9C5"/>
<feature type="compositionally biased region" description="Polar residues" evidence="1">
    <location>
        <begin position="272"/>
        <end position="282"/>
    </location>
</feature>
<dbReference type="PANTHER" id="PTHR13887:SF41">
    <property type="entry name" value="THIOREDOXIN SUPERFAMILY PROTEIN"/>
    <property type="match status" value="1"/>
</dbReference>
<dbReference type="CDD" id="cd03024">
    <property type="entry name" value="DsbA_FrnE"/>
    <property type="match status" value="1"/>
</dbReference>
<evidence type="ECO:0000313" key="4">
    <source>
        <dbReference type="Proteomes" id="UP000033140"/>
    </source>
</evidence>
<dbReference type="Proteomes" id="UP000033140">
    <property type="component" value="Unassembled WGS sequence"/>
</dbReference>
<sequence length="292" mass="32390">MSSKITIPITVISDTICPWCYIGKRRLERAIASYRLTNPDINFSITWKPFYLDPMATVEDKLGRYNKKFGAGRVAQMIPYMIDVAKKEGIEMKYGGLVGPTQASHRLIKLAEKEGNQDAVVNAFFDEYFTQNSNISDPNVLAGAAAKAGLMGGDKEKIKDFLETEDGQLEVEQEVFQAQRRGVSGVPHFIVDNRYELGGAQEPPAFLRVFNDVVKSKAASGAAAPADGQRSVTLLLRIYRYQTIVPEQSTNTSRGGPEIHLLNKTNDTTTIQKMPKHQSSPLHNFLHAKPNS</sequence>
<proteinExistence type="predicted"/>
<dbReference type="GO" id="GO:0016491">
    <property type="term" value="F:oxidoreductase activity"/>
    <property type="evidence" value="ECO:0007669"/>
    <property type="project" value="InterPro"/>
</dbReference>
<dbReference type="Pfam" id="PF01323">
    <property type="entry name" value="DSBA"/>
    <property type="match status" value="1"/>
</dbReference>
<feature type="region of interest" description="Disordered" evidence="1">
    <location>
        <begin position="272"/>
        <end position="292"/>
    </location>
</feature>
<dbReference type="EMBL" id="BACD03000003">
    <property type="protein sequence ID" value="GAO46414.1"/>
    <property type="molecule type" value="Genomic_DNA"/>
</dbReference>
<evidence type="ECO:0000259" key="2">
    <source>
        <dbReference type="Pfam" id="PF01323"/>
    </source>
</evidence>
<reference evidence="3 4" key="2">
    <citation type="journal article" date="2014" name="J. Gen. Appl. Microbiol.">
        <title>The early diverging ascomycetous budding yeast Saitoella complicata has three histone deacetylases belonging to the Clr6, Hos2, and Rpd3 lineages.</title>
        <authorList>
            <person name="Nishida H."/>
            <person name="Matsumoto T."/>
            <person name="Kondo S."/>
            <person name="Hamamoto M."/>
            <person name="Yoshikawa H."/>
        </authorList>
    </citation>
    <scope>NUCLEOTIDE SEQUENCE [LARGE SCALE GENOMIC DNA]</scope>
    <source>
        <strain evidence="3 4">NRRL Y-17804</strain>
    </source>
</reference>
<dbReference type="SUPFAM" id="SSF52833">
    <property type="entry name" value="Thioredoxin-like"/>
    <property type="match status" value="1"/>
</dbReference>
<evidence type="ECO:0000313" key="3">
    <source>
        <dbReference type="EMBL" id="GAO46414.1"/>
    </source>
</evidence>
<name>A0A0E9N9C5_SAICN</name>
<reference evidence="3 4" key="1">
    <citation type="journal article" date="2011" name="J. Gen. Appl. Microbiol.">
        <title>Draft genome sequencing of the enigmatic yeast Saitoella complicata.</title>
        <authorList>
            <person name="Nishida H."/>
            <person name="Hamamoto M."/>
            <person name="Sugiyama J."/>
        </authorList>
    </citation>
    <scope>NUCLEOTIDE SEQUENCE [LARGE SCALE GENOMIC DNA]</scope>
    <source>
        <strain evidence="3 4">NRRL Y-17804</strain>
    </source>
</reference>
<keyword evidence="4" id="KW-1185">Reference proteome</keyword>
<dbReference type="AlphaFoldDB" id="A0A0E9N9C5"/>
<dbReference type="Gene3D" id="3.40.30.10">
    <property type="entry name" value="Glutaredoxin"/>
    <property type="match status" value="1"/>
</dbReference>
<comment type="caution">
    <text evidence="3">The sequence shown here is derived from an EMBL/GenBank/DDBJ whole genome shotgun (WGS) entry which is preliminary data.</text>
</comment>
<dbReference type="InterPro" id="IPR036249">
    <property type="entry name" value="Thioredoxin-like_sf"/>
</dbReference>
<evidence type="ECO:0000256" key="1">
    <source>
        <dbReference type="SAM" id="MobiDB-lite"/>
    </source>
</evidence>
<dbReference type="PANTHER" id="PTHR13887">
    <property type="entry name" value="GLUTATHIONE S-TRANSFERASE KAPPA"/>
    <property type="match status" value="1"/>
</dbReference>
<organism evidence="3 4">
    <name type="scientific">Saitoella complicata (strain BCRC 22490 / CBS 7301 / JCM 7358 / NBRC 10748 / NRRL Y-17804)</name>
    <dbReference type="NCBI Taxonomy" id="698492"/>
    <lineage>
        <taxon>Eukaryota</taxon>
        <taxon>Fungi</taxon>
        <taxon>Dikarya</taxon>
        <taxon>Ascomycota</taxon>
        <taxon>Taphrinomycotina</taxon>
        <taxon>Taphrinomycotina incertae sedis</taxon>
        <taxon>Saitoella</taxon>
    </lineage>
</organism>
<dbReference type="InterPro" id="IPR001853">
    <property type="entry name" value="DSBA-like_thioredoxin_dom"/>
</dbReference>
<reference evidence="3 4" key="3">
    <citation type="journal article" date="2015" name="Genome Announc.">
        <title>Draft Genome Sequence of the Archiascomycetous Yeast Saitoella complicata.</title>
        <authorList>
            <person name="Yamauchi K."/>
            <person name="Kondo S."/>
            <person name="Hamamoto M."/>
            <person name="Takahashi Y."/>
            <person name="Ogura Y."/>
            <person name="Hayashi T."/>
            <person name="Nishida H."/>
        </authorList>
    </citation>
    <scope>NUCLEOTIDE SEQUENCE [LARGE SCALE GENOMIC DNA]</scope>
    <source>
        <strain evidence="3 4">NRRL Y-17804</strain>
    </source>
</reference>
<gene>
    <name evidence="3" type="ORF">G7K_0645-t1</name>
</gene>
<dbReference type="OMA" id="CTIGYKR"/>
<protein>
    <recommendedName>
        <fullName evidence="2">DSBA-like thioredoxin domain-containing protein</fullName>
    </recommendedName>
</protein>